<feature type="transmembrane region" description="Helical" evidence="14">
    <location>
        <begin position="88"/>
        <end position="107"/>
    </location>
</feature>
<evidence type="ECO:0000313" key="15">
    <source>
        <dbReference type="EMBL" id="CAL5142284.1"/>
    </source>
</evidence>
<dbReference type="GO" id="GO:0005789">
    <property type="term" value="C:endoplasmic reticulum membrane"/>
    <property type="evidence" value="ECO:0007669"/>
    <property type="project" value="UniProtKB-SubCell"/>
</dbReference>
<proteinExistence type="inferred from homology"/>
<organism evidence="15 16">
    <name type="scientific">Calicophoron daubneyi</name>
    <name type="common">Rumen fluke</name>
    <name type="synonym">Paramphistomum daubneyi</name>
    <dbReference type="NCBI Taxonomy" id="300641"/>
    <lineage>
        <taxon>Eukaryota</taxon>
        <taxon>Metazoa</taxon>
        <taxon>Spiralia</taxon>
        <taxon>Lophotrochozoa</taxon>
        <taxon>Platyhelminthes</taxon>
        <taxon>Trematoda</taxon>
        <taxon>Digenea</taxon>
        <taxon>Plagiorchiida</taxon>
        <taxon>Pronocephalata</taxon>
        <taxon>Paramphistomoidea</taxon>
        <taxon>Paramphistomidae</taxon>
        <taxon>Calicophoron</taxon>
    </lineage>
</organism>
<evidence type="ECO:0000256" key="6">
    <source>
        <dbReference type="ARBA" id="ARBA00022676"/>
    </source>
</evidence>
<evidence type="ECO:0000313" key="16">
    <source>
        <dbReference type="Proteomes" id="UP001497525"/>
    </source>
</evidence>
<dbReference type="AlphaFoldDB" id="A0AAV2U227"/>
<feature type="transmembrane region" description="Helical" evidence="14">
    <location>
        <begin position="309"/>
        <end position="330"/>
    </location>
</feature>
<evidence type="ECO:0000256" key="10">
    <source>
        <dbReference type="ARBA" id="ARBA00022989"/>
    </source>
</evidence>
<dbReference type="PIRSF" id="PIRSF028810">
    <property type="entry name" value="Alpha1_2_glucosyltferase_Alg10"/>
    <property type="match status" value="1"/>
</dbReference>
<feature type="transmembrane region" description="Helical" evidence="14">
    <location>
        <begin position="207"/>
        <end position="224"/>
    </location>
</feature>
<dbReference type="EMBL" id="CAXLJL010001000">
    <property type="protein sequence ID" value="CAL5142284.1"/>
    <property type="molecule type" value="Genomic_DNA"/>
</dbReference>
<evidence type="ECO:0000256" key="11">
    <source>
        <dbReference type="ARBA" id="ARBA00023136"/>
    </source>
</evidence>
<name>A0AAV2U227_CALDB</name>
<dbReference type="PANTHER" id="PTHR12989">
    <property type="entry name" value="ALPHA-1,2-GLUCOSYLTRANSFERASE ALG10"/>
    <property type="match status" value="1"/>
</dbReference>
<dbReference type="GO" id="GO:0006488">
    <property type="term" value="P:dolichol-linked oligosaccharide biosynthetic process"/>
    <property type="evidence" value="ECO:0007669"/>
    <property type="project" value="UniProtKB-UniRule"/>
</dbReference>
<feature type="transmembrane region" description="Helical" evidence="14">
    <location>
        <begin position="273"/>
        <end position="297"/>
    </location>
</feature>
<keyword evidence="11 14" id="KW-0472">Membrane</keyword>
<feature type="transmembrane region" description="Helical" evidence="14">
    <location>
        <begin position="12"/>
        <end position="30"/>
    </location>
</feature>
<dbReference type="EC" id="2.4.1.256" evidence="4 14"/>
<feature type="transmembrane region" description="Helical" evidence="14">
    <location>
        <begin position="146"/>
        <end position="172"/>
    </location>
</feature>
<sequence>MAVHLTPLDLFWSVLLVSFSSLISILISNVQPAPYMDEIFHARQTHAYLAGNWSQWDQKLTTPPGTYLVFIAIYKLLAFFLGSSDLPAMVHLRCFTSVFSGINYLLITTILRTTGRGSSNLMSLSIVTNPVLIFFSSLYYTDQCSLTFVLATVYLSLLRCPKMSAFMCACAITVRQTNVVWLLLSFSLLAGGELSILLFGFNGHFRFRAWIIILWRMCTMRPALTVSALRRILAGLFSHVLVALLFGAFLCWNGGIVLGDRTAHEASVHIPQLFYFATFCSLFTPVEYLFYCQLLFSSLKRTKRAPYKLLLYLSLATGLVGLIVFSLRFFSYTHPYLLADNRHYTFYLWRRLLHRSQFQSYLLAPVYLICLLFVGNAIWGHFLPMTLTDFLVNISFCLCTCFCLIPAKLLEPRYFITPYVIWRLRVSSRKANYRSLLVELSINCIVHALTVYVFVFRPFIWPQEPDTLQRFMW</sequence>
<dbReference type="InterPro" id="IPR016900">
    <property type="entry name" value="Alg10"/>
</dbReference>
<dbReference type="Pfam" id="PF04922">
    <property type="entry name" value="DIE2_ALG10"/>
    <property type="match status" value="1"/>
</dbReference>
<keyword evidence="10 14" id="KW-1133">Transmembrane helix</keyword>
<protein>
    <recommendedName>
        <fullName evidence="5 14">Dol-P-Glc:Glc(2)Man(9)GlcNAc(2)-PP-Dol alpha-1,2-glucosyltransferase</fullName>
        <ecNumber evidence="4 14">2.4.1.256</ecNumber>
    </recommendedName>
</protein>
<evidence type="ECO:0000256" key="7">
    <source>
        <dbReference type="ARBA" id="ARBA00022679"/>
    </source>
</evidence>
<gene>
    <name evidence="15" type="ORF">CDAUBV1_LOCUS17530</name>
</gene>
<dbReference type="PANTHER" id="PTHR12989:SF10">
    <property type="entry name" value="DOL-P-GLC:GLC(2)MAN(9)GLCNAC(2)-PP-DOL ALPHA-1,2-GLUCOSYLTRANSFERASE-RELATED"/>
    <property type="match status" value="1"/>
</dbReference>
<evidence type="ECO:0000256" key="9">
    <source>
        <dbReference type="ARBA" id="ARBA00022824"/>
    </source>
</evidence>
<evidence type="ECO:0000256" key="3">
    <source>
        <dbReference type="ARBA" id="ARBA00010600"/>
    </source>
</evidence>
<dbReference type="Proteomes" id="UP001497525">
    <property type="component" value="Unassembled WGS sequence"/>
</dbReference>
<evidence type="ECO:0000256" key="4">
    <source>
        <dbReference type="ARBA" id="ARBA00011967"/>
    </source>
</evidence>
<keyword evidence="8 14" id="KW-0812">Transmembrane</keyword>
<feature type="transmembrane region" description="Helical" evidence="14">
    <location>
        <begin position="236"/>
        <end position="258"/>
    </location>
</feature>
<evidence type="ECO:0000256" key="13">
    <source>
        <dbReference type="ARBA" id="ARBA00048064"/>
    </source>
</evidence>
<comment type="subcellular location">
    <subcellularLocation>
        <location evidence="1">Endoplasmic reticulum membrane</location>
        <topology evidence="1">Multi-pass membrane protein</topology>
    </subcellularLocation>
</comment>
<keyword evidence="6 14" id="KW-0328">Glycosyltransferase</keyword>
<comment type="caution">
    <text evidence="15">The sequence shown here is derived from an EMBL/GenBank/DDBJ whole genome shotgun (WGS) entry which is preliminary data.</text>
</comment>
<comment type="similarity">
    <text evidence="3 14">Belongs to the ALG10 glucosyltransferase family.</text>
</comment>
<feature type="transmembrane region" description="Helical" evidence="14">
    <location>
        <begin position="179"/>
        <end position="201"/>
    </location>
</feature>
<evidence type="ECO:0000256" key="2">
    <source>
        <dbReference type="ARBA" id="ARBA00004922"/>
    </source>
</evidence>
<keyword evidence="7" id="KW-0808">Transferase</keyword>
<evidence type="ECO:0000256" key="5">
    <source>
        <dbReference type="ARBA" id="ARBA00018512"/>
    </source>
</evidence>
<reference evidence="15" key="1">
    <citation type="submission" date="2024-06" db="EMBL/GenBank/DDBJ databases">
        <authorList>
            <person name="Liu X."/>
            <person name="Lenzi L."/>
            <person name="Haldenby T S."/>
            <person name="Uol C."/>
        </authorList>
    </citation>
    <scope>NUCLEOTIDE SEQUENCE</scope>
</reference>
<evidence type="ECO:0000256" key="1">
    <source>
        <dbReference type="ARBA" id="ARBA00004477"/>
    </source>
</evidence>
<evidence type="ECO:0000256" key="14">
    <source>
        <dbReference type="PIRNR" id="PIRNR028810"/>
    </source>
</evidence>
<feature type="transmembrane region" description="Helical" evidence="14">
    <location>
        <begin position="358"/>
        <end position="378"/>
    </location>
</feature>
<dbReference type="GO" id="GO:0106073">
    <property type="term" value="F:dolichyl pyrophosphate Glc2Man9GlcNAc2 alpha-1,2-glucosyltransferase activity"/>
    <property type="evidence" value="ECO:0007669"/>
    <property type="project" value="UniProtKB-UniRule"/>
</dbReference>
<comment type="catalytic activity">
    <reaction evidence="13">
        <text>an alpha-D-Glc-(1-&gt;3)-alpha-D-Glc-(1-&gt;3)-alpha-D-Man-(1-&gt;2)-alpha-D-Man-(1-&gt;2)-alpha-D-Man-(1-&gt;3)-[alpha-D-Man-(1-&gt;2)-alpha-D-Man-(1-&gt;3)-[alpha-D-Man-(1-&gt;2)-alpha-D-Man-(1-&gt;6)]-alpha-D-Man-(1-&gt;6)]-beta-D-Man-(1-&gt;4)-beta-D-GlcNAc-(1-&gt;4)-alpha-D-GlcNAc-diphospho-di-trans,poly-cis-dolichol + a di-trans,poly-cis-dolichyl beta-D-glucosyl phosphate = a alpha-D-Glc-(1-&gt;2)-alpha-D-Glc-(1-&gt;3)-alpha-D-Glc-(1-&gt;3)-alpha-D-Man-(1-&gt;2)-alpha-D-Man-(1-&gt;2)-alpha-D-Man-(1-&gt;3)-[alpha-D-Man-(1-&gt;2)-alpha-D-Man-(1-&gt;3)-[alpha-D-Man-(1-&gt;2)-alpha-D-Man-(1-&gt;6)]-alpha-D-Man-(1-&gt;6)]-beta-D-Man-(1-&gt;4)-beta-D-GlcNAc-(1-&gt;4)-alpha-D-GlcNAc-diphospho-di-trans,poly-cis-dolichol + a di-trans,poly-cis-dolichyl phosphate + H(+)</text>
        <dbReference type="Rhea" id="RHEA:29543"/>
        <dbReference type="Rhea" id="RHEA-COMP:19498"/>
        <dbReference type="Rhea" id="RHEA-COMP:19502"/>
        <dbReference type="Rhea" id="RHEA-COMP:19512"/>
        <dbReference type="Rhea" id="RHEA-COMP:19522"/>
        <dbReference type="ChEBI" id="CHEBI:15378"/>
        <dbReference type="ChEBI" id="CHEBI:57525"/>
        <dbReference type="ChEBI" id="CHEBI:57683"/>
        <dbReference type="ChEBI" id="CHEBI:132522"/>
        <dbReference type="ChEBI" id="CHEBI:132523"/>
        <dbReference type="EC" id="2.4.1.256"/>
    </reaction>
    <physiologicalReaction direction="left-to-right" evidence="13">
        <dbReference type="Rhea" id="RHEA:29544"/>
    </physiologicalReaction>
</comment>
<comment type="pathway">
    <text evidence="2">Protein modification; protein glycosylation.</text>
</comment>
<keyword evidence="9" id="KW-0256">Endoplasmic reticulum</keyword>
<evidence type="ECO:0000256" key="8">
    <source>
        <dbReference type="ARBA" id="ARBA00022692"/>
    </source>
</evidence>
<feature type="transmembrane region" description="Helical" evidence="14">
    <location>
        <begin position="65"/>
        <end position="82"/>
    </location>
</feature>
<comment type="function">
    <text evidence="12">Dol-P-Glc:Glc(2)Man(9)GlcNAc(2)-PP-Dol alpha-1,2-glucosyltransferase that operates in the biosynthetic pathway of dolichol-linked oligosaccharides, the glycan precursors employed in protein asparagine (N)-glycosylation. The assembly of dolichol-linked oligosaccharides begins on the cytosolic side of the endoplasmic reticulum membrane and finishes in its lumen. The sequential addition of sugars to dolichol pyrophosphate produces dolichol-linked oligosaccharides containing fourteen sugars, including two GlcNAcs, nine mannoses and three glucoses. Once assembled, the oligosaccharide is transferred from the lipid to nascent proteins by oligosaccharyltransferases. In the lumen of the endoplasmic reticulum, adds the third and last glucose residue from dolichyl phosphate glucose (Dol-P-Glc) onto the lipid-linked oligosaccharide intermediate Glc(2)Man(9)GlcNAc(2)-PP-Dol to produce Glc(3)Man(9)GlcNAc(2)-PP-Dol.</text>
</comment>
<accession>A0AAV2U227</accession>
<evidence type="ECO:0000256" key="12">
    <source>
        <dbReference type="ARBA" id="ARBA00044727"/>
    </source>
</evidence>
<feature type="transmembrane region" description="Helical" evidence="14">
    <location>
        <begin position="440"/>
        <end position="460"/>
    </location>
</feature>